<sequence length="43" mass="4922">MGNKITEIKGLEKLINLKMLGIDDNGSFNSNSNDVLERMKKRR</sequence>
<evidence type="ECO:0000256" key="1">
    <source>
        <dbReference type="SAM" id="MobiDB-lite"/>
    </source>
</evidence>
<protein>
    <submittedName>
        <fullName evidence="2">Uncharacterized protein</fullName>
    </submittedName>
</protein>
<evidence type="ECO:0000313" key="2">
    <source>
        <dbReference type="EMBL" id="KKN45550.1"/>
    </source>
</evidence>
<name>A0A0F9QMY6_9ZZZZ</name>
<proteinExistence type="predicted"/>
<reference evidence="2" key="1">
    <citation type="journal article" date="2015" name="Nature">
        <title>Complex archaea that bridge the gap between prokaryotes and eukaryotes.</title>
        <authorList>
            <person name="Spang A."/>
            <person name="Saw J.H."/>
            <person name="Jorgensen S.L."/>
            <person name="Zaremba-Niedzwiedzka K."/>
            <person name="Martijn J."/>
            <person name="Lind A.E."/>
            <person name="van Eijk R."/>
            <person name="Schleper C."/>
            <person name="Guy L."/>
            <person name="Ettema T.J."/>
        </authorList>
    </citation>
    <scope>NUCLEOTIDE SEQUENCE</scope>
</reference>
<organism evidence="2">
    <name type="scientific">marine sediment metagenome</name>
    <dbReference type="NCBI Taxonomy" id="412755"/>
    <lineage>
        <taxon>unclassified sequences</taxon>
        <taxon>metagenomes</taxon>
        <taxon>ecological metagenomes</taxon>
    </lineage>
</organism>
<comment type="caution">
    <text evidence="2">The sequence shown here is derived from an EMBL/GenBank/DDBJ whole genome shotgun (WGS) entry which is preliminary data.</text>
</comment>
<gene>
    <name evidence="2" type="ORF">LCGC14_0682030</name>
</gene>
<feature type="region of interest" description="Disordered" evidence="1">
    <location>
        <begin position="24"/>
        <end position="43"/>
    </location>
</feature>
<dbReference type="EMBL" id="LAZR01001382">
    <property type="protein sequence ID" value="KKN45550.1"/>
    <property type="molecule type" value="Genomic_DNA"/>
</dbReference>
<dbReference type="AlphaFoldDB" id="A0A0F9QMY6"/>
<accession>A0A0F9QMY6</accession>
<feature type="compositionally biased region" description="Low complexity" evidence="1">
    <location>
        <begin position="24"/>
        <end position="34"/>
    </location>
</feature>